<accession>A0A8S2PF28</accession>
<feature type="non-terminal residue" evidence="1">
    <location>
        <position position="1"/>
    </location>
</feature>
<feature type="non-terminal residue" evidence="1">
    <location>
        <position position="72"/>
    </location>
</feature>
<dbReference type="EMBL" id="CAJOBC010020759">
    <property type="protein sequence ID" value="CAF4048062.1"/>
    <property type="molecule type" value="Genomic_DNA"/>
</dbReference>
<gene>
    <name evidence="1" type="ORF">SRO942_LOCUS27043</name>
</gene>
<evidence type="ECO:0000313" key="1">
    <source>
        <dbReference type="EMBL" id="CAF4048062.1"/>
    </source>
</evidence>
<name>A0A8S2PF28_9BILA</name>
<evidence type="ECO:0000313" key="2">
    <source>
        <dbReference type="Proteomes" id="UP000681722"/>
    </source>
</evidence>
<proteinExistence type="predicted"/>
<reference evidence="1" key="1">
    <citation type="submission" date="2021-02" db="EMBL/GenBank/DDBJ databases">
        <authorList>
            <person name="Nowell W R."/>
        </authorList>
    </citation>
    <scope>NUCLEOTIDE SEQUENCE</scope>
</reference>
<dbReference type="OrthoDB" id="10062044at2759"/>
<dbReference type="AlphaFoldDB" id="A0A8S2PF28"/>
<dbReference type="Proteomes" id="UP000681722">
    <property type="component" value="Unassembled WGS sequence"/>
</dbReference>
<organism evidence="1 2">
    <name type="scientific">Didymodactylos carnosus</name>
    <dbReference type="NCBI Taxonomy" id="1234261"/>
    <lineage>
        <taxon>Eukaryota</taxon>
        <taxon>Metazoa</taxon>
        <taxon>Spiralia</taxon>
        <taxon>Gnathifera</taxon>
        <taxon>Rotifera</taxon>
        <taxon>Eurotatoria</taxon>
        <taxon>Bdelloidea</taxon>
        <taxon>Philodinida</taxon>
        <taxon>Philodinidae</taxon>
        <taxon>Didymodactylos</taxon>
    </lineage>
</organism>
<comment type="caution">
    <text evidence="1">The sequence shown here is derived from an EMBL/GenBank/DDBJ whole genome shotgun (WGS) entry which is preliminary data.</text>
</comment>
<protein>
    <submittedName>
        <fullName evidence="1">Uncharacterized protein</fullName>
    </submittedName>
</protein>
<sequence length="72" mass="8216">PPLVLREKPPQPPQPIASQTVIRRLNAIPVPPRSVIIERLPHLPPKPRDIIIERWIPYGAQAKRRVIVQRAA</sequence>